<sequence length="393" mass="45619">MFVYQTSNIAGKPLQQEDYAEAAFSYLRPEFRQELKSFLRGLWKKTAIPKLENKLTRKIFIRCMLDEIWKDSRFGDCRKNGLDLLNMRVIDVRENRKDDIKEKSKRISSTHLAKSFTKVKQSFTSIADLLISNWQITNGECLVTNELIIMSTWYRSNSKPTLEQVGEMSKWMMLSMALKPTTGGPTQKLTKECCDIVRTEKAWTKVQDKLQLRKLDSSDFGNRENDSSSKPKSNLGAKSMMFHLFKLNLFRSEAKDIFDSTTISLVNCDFLNVDHFYPQTPLGRISTLKYRRSHLANFVLMKEWSNKAKGKEWPDVLITKESVWPKSQTDKDNFRAHCIPLEPTNGAWIKKPESAIKNHTKFSKQYIPFLAHRSNLMAKRVNKMLDEIATKGF</sequence>
<dbReference type="AlphaFoldDB" id="A0A075HMV6"/>
<protein>
    <recommendedName>
        <fullName evidence="2">DUF1524 domain-containing protein</fullName>
    </recommendedName>
</protein>
<evidence type="ECO:0008006" key="2">
    <source>
        <dbReference type="Google" id="ProtNLM"/>
    </source>
</evidence>
<organism evidence="1">
    <name type="scientific">uncultured marine group II/III euryarchaeote KM3_71_E02</name>
    <dbReference type="NCBI Taxonomy" id="1456494"/>
    <lineage>
        <taxon>Archaea</taxon>
        <taxon>Methanobacteriati</taxon>
        <taxon>Methanobacteriota</taxon>
        <taxon>environmental samples</taxon>
    </lineage>
</organism>
<name>A0A075HMV6_9EURY</name>
<evidence type="ECO:0000313" key="1">
    <source>
        <dbReference type="EMBL" id="AIF15767.1"/>
    </source>
</evidence>
<accession>A0A075HMV6</accession>
<reference evidence="1" key="1">
    <citation type="journal article" date="2014" name="Genome Biol. Evol.">
        <title>Pangenome evidence for extensive interdomain horizontal transfer affecting lineage core and shell genes in uncultured planktonic thaumarchaeota and euryarchaeota.</title>
        <authorList>
            <person name="Deschamps P."/>
            <person name="Zivanovic Y."/>
            <person name="Moreira D."/>
            <person name="Rodriguez-Valera F."/>
            <person name="Lopez-Garcia P."/>
        </authorList>
    </citation>
    <scope>NUCLEOTIDE SEQUENCE</scope>
</reference>
<proteinExistence type="predicted"/>
<dbReference type="EMBL" id="KF901036">
    <property type="protein sequence ID" value="AIF15767.1"/>
    <property type="molecule type" value="Genomic_DNA"/>
</dbReference>